<dbReference type="Proteomes" id="UP000177324">
    <property type="component" value="Unassembled WGS sequence"/>
</dbReference>
<protein>
    <recommendedName>
        <fullName evidence="1">HEPN domain-containing protein</fullName>
    </recommendedName>
</protein>
<gene>
    <name evidence="2" type="ORF">A2784_02120</name>
</gene>
<comment type="caution">
    <text evidence="2">The sequence shown here is derived from an EMBL/GenBank/DDBJ whole genome shotgun (WGS) entry which is preliminary data.</text>
</comment>
<accession>A0A1G1VN07</accession>
<evidence type="ECO:0000313" key="3">
    <source>
        <dbReference type="Proteomes" id="UP000177324"/>
    </source>
</evidence>
<dbReference type="Gene3D" id="1.20.120.330">
    <property type="entry name" value="Nucleotidyltransferases domain 2"/>
    <property type="match status" value="1"/>
</dbReference>
<dbReference type="SUPFAM" id="SSF81593">
    <property type="entry name" value="Nucleotidyltransferase substrate binding subunit/domain"/>
    <property type="match status" value="1"/>
</dbReference>
<name>A0A1G1VN07_9BACT</name>
<dbReference type="SMART" id="SM00748">
    <property type="entry name" value="HEPN"/>
    <property type="match status" value="1"/>
</dbReference>
<organism evidence="2 3">
    <name type="scientific">Candidatus Chisholmbacteria bacterium RIFCSPHIGHO2_01_FULL_48_12</name>
    <dbReference type="NCBI Taxonomy" id="1797589"/>
    <lineage>
        <taxon>Bacteria</taxon>
        <taxon>Candidatus Chisholmiibacteriota</taxon>
    </lineage>
</organism>
<sequence>MKKQADFSTDAVTWFDFANYDLKTAKWNLKGKIYTSSCYASQQAAEKALKSLVLAQGKVVPKVHSLDRLISELKNINIDVSEIETEAQRLDKYYISTRYPGQYGGPEGLYDEGDAQSATDAADKILNFVQKKIPKLA</sequence>
<dbReference type="AlphaFoldDB" id="A0A1G1VN07"/>
<dbReference type="InterPro" id="IPR007842">
    <property type="entry name" value="HEPN_dom"/>
</dbReference>
<dbReference type="PROSITE" id="PS50910">
    <property type="entry name" value="HEPN"/>
    <property type="match status" value="1"/>
</dbReference>
<evidence type="ECO:0000313" key="2">
    <source>
        <dbReference type="EMBL" id="OGY16775.1"/>
    </source>
</evidence>
<evidence type="ECO:0000259" key="1">
    <source>
        <dbReference type="PROSITE" id="PS50910"/>
    </source>
</evidence>
<dbReference type="STRING" id="1797589.A2784_02120"/>
<proteinExistence type="predicted"/>
<reference evidence="2 3" key="1">
    <citation type="journal article" date="2016" name="Nat. Commun.">
        <title>Thousands of microbial genomes shed light on interconnected biogeochemical processes in an aquifer system.</title>
        <authorList>
            <person name="Anantharaman K."/>
            <person name="Brown C.T."/>
            <person name="Hug L.A."/>
            <person name="Sharon I."/>
            <person name="Castelle C.J."/>
            <person name="Probst A.J."/>
            <person name="Thomas B.C."/>
            <person name="Singh A."/>
            <person name="Wilkins M.J."/>
            <person name="Karaoz U."/>
            <person name="Brodie E.L."/>
            <person name="Williams K.H."/>
            <person name="Hubbard S.S."/>
            <person name="Banfield J.F."/>
        </authorList>
    </citation>
    <scope>NUCLEOTIDE SEQUENCE [LARGE SCALE GENOMIC DNA]</scope>
</reference>
<dbReference type="EMBL" id="MHCH01000038">
    <property type="protein sequence ID" value="OGY16775.1"/>
    <property type="molecule type" value="Genomic_DNA"/>
</dbReference>
<dbReference type="Pfam" id="PF05168">
    <property type="entry name" value="HEPN"/>
    <property type="match status" value="1"/>
</dbReference>
<feature type="domain" description="HEPN" evidence="1">
    <location>
        <begin position="15"/>
        <end position="125"/>
    </location>
</feature>